<sequence length="332" mass="37295">MIWLKFTSALGVLLCPRAERHNVQASFQRRVGPQSIFLPALWEAKKQLALHSVLTAYREHLLQRPVKRSFFAGLIWTYSLPGTSLPKACETQPDLAEVSLLVWVCYFALELKGTTPDLAEVGLLLWVCYFALQRKGTTPDLAEVELLLWVCYMDLELKGCRPDVAEVELLLWVCYIALELKGTTPDLAEVGLLLWVCNFALELKGTTPDLAEVGLLLWVCYIALELKGTTRCLLSRASWAPTALWEAKKQLALHRALTAYRETQFLCPRAERHNVQASFQRASWAPQVLLPALWEAKKQLALHSALSAPQSILLPALWEAKKQLALHSALTA</sequence>
<reference evidence="2" key="1">
    <citation type="submission" date="2022-11" db="UniProtKB">
        <authorList>
            <consortium name="WormBaseParasite"/>
        </authorList>
    </citation>
    <scope>IDENTIFICATION</scope>
</reference>
<evidence type="ECO:0000313" key="2">
    <source>
        <dbReference type="WBParaSite" id="PEQ_0001406301-mRNA-1"/>
    </source>
</evidence>
<evidence type="ECO:0000313" key="1">
    <source>
        <dbReference type="Proteomes" id="UP000887564"/>
    </source>
</evidence>
<keyword evidence="1" id="KW-1185">Reference proteome</keyword>
<name>A0A914S616_PAREQ</name>
<proteinExistence type="predicted"/>
<organism evidence="1 2">
    <name type="scientific">Parascaris equorum</name>
    <name type="common">Equine roundworm</name>
    <dbReference type="NCBI Taxonomy" id="6256"/>
    <lineage>
        <taxon>Eukaryota</taxon>
        <taxon>Metazoa</taxon>
        <taxon>Ecdysozoa</taxon>
        <taxon>Nematoda</taxon>
        <taxon>Chromadorea</taxon>
        <taxon>Rhabditida</taxon>
        <taxon>Spirurina</taxon>
        <taxon>Ascaridomorpha</taxon>
        <taxon>Ascaridoidea</taxon>
        <taxon>Ascarididae</taxon>
        <taxon>Parascaris</taxon>
    </lineage>
</organism>
<protein>
    <submittedName>
        <fullName evidence="2">Uncharacterized protein</fullName>
    </submittedName>
</protein>
<dbReference type="Proteomes" id="UP000887564">
    <property type="component" value="Unplaced"/>
</dbReference>
<dbReference type="AlphaFoldDB" id="A0A914S616"/>
<dbReference type="WBParaSite" id="PEQ_0001406301-mRNA-1">
    <property type="protein sequence ID" value="PEQ_0001406301-mRNA-1"/>
    <property type="gene ID" value="PEQ_0001406301"/>
</dbReference>
<accession>A0A914S616</accession>